<name>A0A151J1E8_9HYME</name>
<feature type="domain" description="SRR1-like" evidence="2">
    <location>
        <begin position="75"/>
        <end position="237"/>
    </location>
</feature>
<dbReference type="InterPro" id="IPR012942">
    <property type="entry name" value="SRR1-like"/>
</dbReference>
<proteinExistence type="inferred from homology"/>
<accession>A0A151J1E8</accession>
<dbReference type="InterPro" id="IPR040044">
    <property type="entry name" value="SRR1L"/>
</dbReference>
<comment type="similarity">
    <text evidence="1">Belongs to the SRR1 family.</text>
</comment>
<organism evidence="3 4">
    <name type="scientific">Trachymyrmex cornetzi</name>
    <dbReference type="NCBI Taxonomy" id="471704"/>
    <lineage>
        <taxon>Eukaryota</taxon>
        <taxon>Metazoa</taxon>
        <taxon>Ecdysozoa</taxon>
        <taxon>Arthropoda</taxon>
        <taxon>Hexapoda</taxon>
        <taxon>Insecta</taxon>
        <taxon>Pterygota</taxon>
        <taxon>Neoptera</taxon>
        <taxon>Endopterygota</taxon>
        <taxon>Hymenoptera</taxon>
        <taxon>Apocrita</taxon>
        <taxon>Aculeata</taxon>
        <taxon>Formicoidea</taxon>
        <taxon>Formicidae</taxon>
        <taxon>Myrmicinae</taxon>
        <taxon>Trachymyrmex</taxon>
    </lineage>
</organism>
<reference evidence="3 4" key="1">
    <citation type="submission" date="2015-09" db="EMBL/GenBank/DDBJ databases">
        <title>Trachymyrmex cornetzi WGS genome.</title>
        <authorList>
            <person name="Nygaard S."/>
            <person name="Hu H."/>
            <person name="Boomsma J."/>
            <person name="Zhang G."/>
        </authorList>
    </citation>
    <scope>NUCLEOTIDE SEQUENCE [LARGE SCALE GENOMIC DNA]</scope>
    <source>
        <strain evidence="3">Tcor2-1</strain>
        <tissue evidence="3">Whole body</tissue>
    </source>
</reference>
<dbReference type="PANTHER" id="PTHR28626">
    <property type="entry name" value="SRR1-LIKE PROTEIN"/>
    <property type="match status" value="1"/>
</dbReference>
<dbReference type="GO" id="GO:0005737">
    <property type="term" value="C:cytoplasm"/>
    <property type="evidence" value="ECO:0007669"/>
    <property type="project" value="TreeGrafter"/>
</dbReference>
<dbReference type="PANTHER" id="PTHR28626:SF3">
    <property type="entry name" value="SRR1-LIKE PROTEIN"/>
    <property type="match status" value="1"/>
</dbReference>
<dbReference type="Proteomes" id="UP000078492">
    <property type="component" value="Unassembled WGS sequence"/>
</dbReference>
<dbReference type="Pfam" id="PF07985">
    <property type="entry name" value="SRR1"/>
    <property type="match status" value="1"/>
</dbReference>
<dbReference type="AlphaFoldDB" id="A0A151J1E8"/>
<evidence type="ECO:0000313" key="3">
    <source>
        <dbReference type="EMBL" id="KYN15684.1"/>
    </source>
</evidence>
<evidence type="ECO:0000256" key="1">
    <source>
        <dbReference type="ARBA" id="ARBA00009856"/>
    </source>
</evidence>
<keyword evidence="4" id="KW-1185">Reference proteome</keyword>
<sequence>MSEADNFVLVTRRGKRRNGRRNLRGNAPPSVIVEQNCGIDRELLRRTLDKAVVEIRDASFTEFIFSRLSESLAVLGSNSISEIVCYGLGQFSQYRSSRCQLALLLCLKERYEPVRVHVYDPAFQPEEVQTLRTLGLEVIETNEEGKRVVQRDRTTLVYMPHCSRQLTNNFLYANWGDGLSSCILLANSLSDTVDNCLHKDVLNTAGYIYRIRPYVTEIRLENSFTYEEVFNDLNIHIFTRQNLLKVPADFWNSKEEPQYLTKDVEFVTANTTTMNSNIKIVRSLVQELRRVSQTKNMKENAMLHYVMEQAHAHKETSEVLCKAREELKNLAEMYLCYLKSQQACKDIHKQYAGKGERSIKETADLVGFKLPHDPK</sequence>
<protein>
    <submittedName>
        <fullName evidence="3">SRR1-like protein</fullName>
    </submittedName>
</protein>
<evidence type="ECO:0000259" key="2">
    <source>
        <dbReference type="Pfam" id="PF07985"/>
    </source>
</evidence>
<dbReference type="EMBL" id="KQ980522">
    <property type="protein sequence ID" value="KYN15684.1"/>
    <property type="molecule type" value="Genomic_DNA"/>
</dbReference>
<evidence type="ECO:0000313" key="4">
    <source>
        <dbReference type="Proteomes" id="UP000078492"/>
    </source>
</evidence>
<dbReference type="GO" id="GO:0005634">
    <property type="term" value="C:nucleus"/>
    <property type="evidence" value="ECO:0007669"/>
    <property type="project" value="TreeGrafter"/>
</dbReference>
<gene>
    <name evidence="3" type="ORF">ALC57_12086</name>
</gene>